<evidence type="ECO:0000313" key="9">
    <source>
        <dbReference type="Proteomes" id="UP000594263"/>
    </source>
</evidence>
<dbReference type="PANTHER" id="PTHR31413:SF31">
    <property type="entry name" value="NINJA-FAMILY PROTEIN AFP3"/>
    <property type="match status" value="1"/>
</dbReference>
<sequence>MAESGESRVTGSLDTGIKYDGYSKDLLTFFSSNPCSNARFDYGEEEEVELTLELSLNGRFGVNPNAPKLARSSSIPEYMNPSAPPDKAAAARQVCGSLARTSSLPVEPEAEVRKRKEMQSLRRREAKRKRAEKQRHLMSTRAAKEREGQGSVAPAPATIPIPIPRMRVKGLGGSEKLMIRSTGSTVVSQSQGSCSESESQVVEGTGKSGGEAKSLLLASVDQIESEQDKEEAGAGLARCSSLGTSGMKSQFNKLTVSDNGSATSESAARHVMMPDMPCVSTQGTGPDGKRVEGFLYRYSKSEEVRIVCVCHGRFLSPAEFVKHAGGTDVDQPLKHITVTPSATFLQQMLHRQGSRVT</sequence>
<organism evidence="8 9">
    <name type="scientific">Kalanchoe fedtschenkoi</name>
    <name type="common">Lavender scallops</name>
    <name type="synonym">South American air plant</name>
    <dbReference type="NCBI Taxonomy" id="63787"/>
    <lineage>
        <taxon>Eukaryota</taxon>
        <taxon>Viridiplantae</taxon>
        <taxon>Streptophyta</taxon>
        <taxon>Embryophyta</taxon>
        <taxon>Tracheophyta</taxon>
        <taxon>Spermatophyta</taxon>
        <taxon>Magnoliopsida</taxon>
        <taxon>eudicotyledons</taxon>
        <taxon>Gunneridae</taxon>
        <taxon>Pentapetalae</taxon>
        <taxon>Saxifragales</taxon>
        <taxon>Crassulaceae</taxon>
        <taxon>Kalanchoe</taxon>
    </lineage>
</organism>
<evidence type="ECO:0000256" key="3">
    <source>
        <dbReference type="ARBA" id="ARBA00023242"/>
    </source>
</evidence>
<dbReference type="GO" id="GO:0045892">
    <property type="term" value="P:negative regulation of DNA-templated transcription"/>
    <property type="evidence" value="ECO:0007669"/>
    <property type="project" value="TreeGrafter"/>
</dbReference>
<feature type="compositionally biased region" description="Basic and acidic residues" evidence="5">
    <location>
        <begin position="110"/>
        <end position="123"/>
    </location>
</feature>
<feature type="domain" description="Tify" evidence="7">
    <location>
        <begin position="305"/>
        <end position="338"/>
    </location>
</feature>
<name>A0A7N0V169_KALFE</name>
<feature type="region of interest" description="Disordered" evidence="5">
    <location>
        <begin position="188"/>
        <end position="208"/>
    </location>
</feature>
<comment type="function">
    <text evidence="4">Acts as a negative regulator of abscisic acid (ABA) response.</text>
</comment>
<evidence type="ECO:0000256" key="5">
    <source>
        <dbReference type="SAM" id="MobiDB-lite"/>
    </source>
</evidence>
<dbReference type="Pfam" id="PF16136">
    <property type="entry name" value="NLS_NINJA_AFP"/>
    <property type="match status" value="1"/>
</dbReference>
<dbReference type="Proteomes" id="UP000594263">
    <property type="component" value="Unplaced"/>
</dbReference>
<evidence type="ECO:0000256" key="2">
    <source>
        <dbReference type="ARBA" id="ARBA00006081"/>
    </source>
</evidence>
<dbReference type="InterPro" id="IPR032308">
    <property type="entry name" value="TDBD"/>
</dbReference>
<dbReference type="InterPro" id="IPR012463">
    <property type="entry name" value="Ninja_motif"/>
</dbReference>
<dbReference type="GO" id="GO:0007165">
    <property type="term" value="P:signal transduction"/>
    <property type="evidence" value="ECO:0007669"/>
    <property type="project" value="InterPro"/>
</dbReference>
<dbReference type="AlphaFoldDB" id="A0A7N0V169"/>
<feature type="domain" description="Ethylene-responsive binding factor-associated repression" evidence="6">
    <location>
        <begin position="43"/>
        <end position="77"/>
    </location>
</feature>
<evidence type="ECO:0000256" key="1">
    <source>
        <dbReference type="ARBA" id="ARBA00004123"/>
    </source>
</evidence>
<dbReference type="PANTHER" id="PTHR31413">
    <property type="entry name" value="AFP HOMOLOG 2"/>
    <property type="match status" value="1"/>
</dbReference>
<protein>
    <recommendedName>
        <fullName evidence="4">Ninja-family protein</fullName>
    </recommendedName>
    <alternativeName>
        <fullName evidence="4">ABI-binding protein</fullName>
    </alternativeName>
</protein>
<dbReference type="Pfam" id="PF07897">
    <property type="entry name" value="EAR"/>
    <property type="match status" value="1"/>
</dbReference>
<dbReference type="InterPro" id="IPR031307">
    <property type="entry name" value="Ninja_fam"/>
</dbReference>
<evidence type="ECO:0000259" key="7">
    <source>
        <dbReference type="Pfam" id="PF16135"/>
    </source>
</evidence>
<dbReference type="InterPro" id="IPR032310">
    <property type="entry name" value="NLS_NINJA_AFP-like"/>
</dbReference>
<feature type="compositionally biased region" description="Low complexity" evidence="5">
    <location>
        <begin position="188"/>
        <end position="204"/>
    </location>
</feature>
<dbReference type="Gramene" id="Kaladp0095s0190.1.v1.1">
    <property type="protein sequence ID" value="Kaladp0095s0190.1.v1.1"/>
    <property type="gene ID" value="Kaladp0095s0190.v1.1"/>
</dbReference>
<evidence type="ECO:0000313" key="8">
    <source>
        <dbReference type="EnsemblPlants" id="Kaladp0095s0190.1.v1.1"/>
    </source>
</evidence>
<feature type="compositionally biased region" description="Basic residues" evidence="5">
    <location>
        <begin position="124"/>
        <end position="138"/>
    </location>
</feature>
<feature type="region of interest" description="Disordered" evidence="5">
    <location>
        <begin position="102"/>
        <end position="159"/>
    </location>
</feature>
<proteinExistence type="inferred from homology"/>
<dbReference type="GO" id="GO:0005634">
    <property type="term" value="C:nucleus"/>
    <property type="evidence" value="ECO:0007669"/>
    <property type="project" value="UniProtKB-SubCell"/>
</dbReference>
<accession>A0A7N0V169</accession>
<dbReference type="Pfam" id="PF16135">
    <property type="entry name" value="TDBD"/>
    <property type="match status" value="1"/>
</dbReference>
<dbReference type="EnsemblPlants" id="Kaladp0095s0190.1.v1.1">
    <property type="protein sequence ID" value="Kaladp0095s0190.1.v1.1"/>
    <property type="gene ID" value="Kaladp0095s0190.v1.1"/>
</dbReference>
<keyword evidence="9" id="KW-1185">Reference proteome</keyword>
<evidence type="ECO:0000259" key="6">
    <source>
        <dbReference type="Pfam" id="PF07897"/>
    </source>
</evidence>
<keyword evidence="3 4" id="KW-0539">Nucleus</keyword>
<reference evidence="8" key="1">
    <citation type="submission" date="2021-01" db="UniProtKB">
        <authorList>
            <consortium name="EnsemblPlants"/>
        </authorList>
    </citation>
    <scope>IDENTIFICATION</scope>
</reference>
<comment type="subcellular location">
    <subcellularLocation>
        <location evidence="1 4">Nucleus</location>
    </subcellularLocation>
</comment>
<evidence type="ECO:0000256" key="4">
    <source>
        <dbReference type="RuleBase" id="RU369029"/>
    </source>
</evidence>
<comment type="similarity">
    <text evidence="2 4">Belongs to the Ninja family.</text>
</comment>
<dbReference type="OMA" id="CICHGTF"/>